<dbReference type="Gene3D" id="3.40.50.300">
    <property type="entry name" value="P-loop containing nucleotide triphosphate hydrolases"/>
    <property type="match status" value="1"/>
</dbReference>
<dbReference type="InterPro" id="IPR027417">
    <property type="entry name" value="P-loop_NTPase"/>
</dbReference>
<feature type="domain" description="ABC transmembrane type-1" evidence="11">
    <location>
        <begin position="51"/>
        <end position="348"/>
    </location>
</feature>
<dbReference type="PANTHER" id="PTHR43394">
    <property type="entry name" value="ATP-DEPENDENT PERMEASE MDL1, MITOCHONDRIAL"/>
    <property type="match status" value="1"/>
</dbReference>
<feature type="transmembrane region" description="Helical" evidence="9">
    <location>
        <begin position="192"/>
        <end position="216"/>
    </location>
</feature>
<evidence type="ECO:0000256" key="1">
    <source>
        <dbReference type="ARBA" id="ARBA00004651"/>
    </source>
</evidence>
<dbReference type="GO" id="GO:0016887">
    <property type="term" value="F:ATP hydrolysis activity"/>
    <property type="evidence" value="ECO:0007669"/>
    <property type="project" value="InterPro"/>
</dbReference>
<sequence>MASHSSSPPHRAARRGAATGPSLRERFEAMRNLPPFLRQIWRTSRWLTLSSIGLRVLRALIPVASLYIGKLIIDEAIHLVGQSPGFSSFGAALASARLDRLLQLLALELALAIGSDLLGRLVGYADTLLSELFNNVTSVQLMEHAAQLDLEDFEDPEQQDKLDRARRQTMGRMNLMGQLFGQVQDAITVVSFAIGLLVYAPWLIVLLAVALVPAFVGESHFNALGYSLNFQWTSERRQLDYLRQVGASVETAKEVKIFNLHSFLIERYRALADRFFQANRALARKRMLWGTLLAALGTLGYYAAYGYIAWRTVRGDFSIGDLTFLAGSFLRLRQLLEGLLIGFSQVAGQALYLDDLYSFFRIVPEIRTRPGAAPVPRPIVRGFVFENVGFRYPDAAQWAVRHLDFELRAGEVLALVGENGAGKTTLVKLLARLYDPDEGRILLDGRDLRDYDLDDLRANLGVIFQDFVRYHLSAGENIGVGRVDSMTDAARIRAAAQRAMAAELIEGLPHGYEQLIGRRFKTGVDLSGGQWQKIAIARAYMRDAQLMILDEPTAALDARSELEVFQRFKELSDDRTAVLISHRFSSVRMADRILVLAGGRIEASGTHAELMAQGGRYAELFELQAAGYR</sequence>
<evidence type="ECO:0000313" key="13">
    <source>
        <dbReference type="Proteomes" id="UP000239898"/>
    </source>
</evidence>
<comment type="subcellular location">
    <subcellularLocation>
        <location evidence="1">Cell membrane</location>
        <topology evidence="1">Multi-pass membrane protein</topology>
    </subcellularLocation>
</comment>
<keyword evidence="6 12" id="KW-0067">ATP-binding</keyword>
<dbReference type="GO" id="GO:0005524">
    <property type="term" value="F:ATP binding"/>
    <property type="evidence" value="ECO:0007669"/>
    <property type="project" value="UniProtKB-KW"/>
</dbReference>
<evidence type="ECO:0000256" key="8">
    <source>
        <dbReference type="ARBA" id="ARBA00023136"/>
    </source>
</evidence>
<dbReference type="SUPFAM" id="SSF52540">
    <property type="entry name" value="P-loop containing nucleoside triphosphate hydrolases"/>
    <property type="match status" value="1"/>
</dbReference>
<evidence type="ECO:0000259" key="11">
    <source>
        <dbReference type="PROSITE" id="PS50929"/>
    </source>
</evidence>
<dbReference type="Gene3D" id="1.20.1560.10">
    <property type="entry name" value="ABC transporter type 1, transmembrane domain"/>
    <property type="match status" value="1"/>
</dbReference>
<keyword evidence="7 9" id="KW-1133">Transmembrane helix</keyword>
<evidence type="ECO:0000256" key="5">
    <source>
        <dbReference type="ARBA" id="ARBA00022741"/>
    </source>
</evidence>
<proteinExistence type="predicted"/>
<keyword evidence="8 9" id="KW-0472">Membrane</keyword>
<dbReference type="InterPro" id="IPR003439">
    <property type="entry name" value="ABC_transporter-like_ATP-bd"/>
</dbReference>
<evidence type="ECO:0000256" key="2">
    <source>
        <dbReference type="ARBA" id="ARBA00022448"/>
    </source>
</evidence>
<dbReference type="FunFam" id="3.40.50.300:FF:000221">
    <property type="entry name" value="Multidrug ABC transporter ATP-binding protein"/>
    <property type="match status" value="1"/>
</dbReference>
<evidence type="ECO:0000313" key="12">
    <source>
        <dbReference type="EMBL" id="PPT91378.1"/>
    </source>
</evidence>
<evidence type="ECO:0000256" key="3">
    <source>
        <dbReference type="ARBA" id="ARBA00022475"/>
    </source>
</evidence>
<organism evidence="12 13">
    <name type="scientific">Xanthomonas theicola</name>
    <dbReference type="NCBI Taxonomy" id="56464"/>
    <lineage>
        <taxon>Bacteria</taxon>
        <taxon>Pseudomonadati</taxon>
        <taxon>Pseudomonadota</taxon>
        <taxon>Gammaproteobacteria</taxon>
        <taxon>Lysobacterales</taxon>
        <taxon>Lysobacteraceae</taxon>
        <taxon>Xanthomonas</taxon>
    </lineage>
</organism>
<accession>A0A2S6ZGJ1</accession>
<evidence type="ECO:0000256" key="9">
    <source>
        <dbReference type="SAM" id="Phobius"/>
    </source>
</evidence>
<dbReference type="InterPro" id="IPR011527">
    <property type="entry name" value="ABC1_TM_dom"/>
</dbReference>
<evidence type="ECO:0000256" key="4">
    <source>
        <dbReference type="ARBA" id="ARBA00022692"/>
    </source>
</evidence>
<dbReference type="GO" id="GO:0005886">
    <property type="term" value="C:plasma membrane"/>
    <property type="evidence" value="ECO:0007669"/>
    <property type="project" value="UniProtKB-SubCell"/>
</dbReference>
<evidence type="ECO:0000256" key="7">
    <source>
        <dbReference type="ARBA" id="ARBA00022989"/>
    </source>
</evidence>
<dbReference type="InterPro" id="IPR039421">
    <property type="entry name" value="Type_1_exporter"/>
</dbReference>
<evidence type="ECO:0000259" key="10">
    <source>
        <dbReference type="PROSITE" id="PS50893"/>
    </source>
</evidence>
<dbReference type="RefSeq" id="WP_128419915.1">
    <property type="nucleotide sequence ID" value="NZ_CP049017.1"/>
</dbReference>
<dbReference type="GO" id="GO:0015421">
    <property type="term" value="F:ABC-type oligopeptide transporter activity"/>
    <property type="evidence" value="ECO:0007669"/>
    <property type="project" value="TreeGrafter"/>
</dbReference>
<dbReference type="PROSITE" id="PS50893">
    <property type="entry name" value="ABC_TRANSPORTER_2"/>
    <property type="match status" value="1"/>
</dbReference>
<keyword evidence="13" id="KW-1185">Reference proteome</keyword>
<dbReference type="InterPro" id="IPR017871">
    <property type="entry name" value="ABC_transporter-like_CS"/>
</dbReference>
<dbReference type="SUPFAM" id="SSF90123">
    <property type="entry name" value="ABC transporter transmembrane region"/>
    <property type="match status" value="1"/>
</dbReference>
<feature type="transmembrane region" description="Helical" evidence="9">
    <location>
        <begin position="287"/>
        <end position="310"/>
    </location>
</feature>
<protein>
    <submittedName>
        <fullName evidence="12">ABC transporter ATP-binding protein</fullName>
    </submittedName>
</protein>
<dbReference type="PANTHER" id="PTHR43394:SF1">
    <property type="entry name" value="ATP-BINDING CASSETTE SUB-FAMILY B MEMBER 10, MITOCHONDRIAL"/>
    <property type="match status" value="1"/>
</dbReference>
<keyword evidence="4 9" id="KW-0812">Transmembrane</keyword>
<dbReference type="OrthoDB" id="9806127at2"/>
<keyword evidence="3" id="KW-1003">Cell membrane</keyword>
<dbReference type="PROSITE" id="PS50929">
    <property type="entry name" value="ABC_TM1F"/>
    <property type="match status" value="1"/>
</dbReference>
<name>A0A2S6ZGJ1_9XANT</name>
<reference evidence="12 13" key="1">
    <citation type="submission" date="2016-08" db="EMBL/GenBank/DDBJ databases">
        <title>Evolution of the type three secretion system and type three effector repertoires in Xanthomonas.</title>
        <authorList>
            <person name="Merda D."/>
            <person name="Briand M."/>
            <person name="Bosis E."/>
            <person name="Rousseau C."/>
            <person name="Portier P."/>
            <person name="Jacques M.-A."/>
            <person name="Fischer-Le Saux M."/>
        </authorList>
    </citation>
    <scope>NUCLEOTIDE SEQUENCE [LARGE SCALE GENOMIC DNA]</scope>
    <source>
        <strain evidence="12 13">CFBP 4691</strain>
    </source>
</reference>
<dbReference type="EMBL" id="MIGX01000028">
    <property type="protein sequence ID" value="PPT91378.1"/>
    <property type="molecule type" value="Genomic_DNA"/>
</dbReference>
<dbReference type="Pfam" id="PF00005">
    <property type="entry name" value="ABC_tran"/>
    <property type="match status" value="1"/>
</dbReference>
<dbReference type="Proteomes" id="UP000239898">
    <property type="component" value="Unassembled WGS sequence"/>
</dbReference>
<feature type="domain" description="ABC transporter" evidence="10">
    <location>
        <begin position="383"/>
        <end position="623"/>
    </location>
</feature>
<evidence type="ECO:0000256" key="6">
    <source>
        <dbReference type="ARBA" id="ARBA00022840"/>
    </source>
</evidence>
<keyword evidence="5" id="KW-0547">Nucleotide-binding</keyword>
<dbReference type="InterPro" id="IPR003593">
    <property type="entry name" value="AAA+_ATPase"/>
</dbReference>
<dbReference type="SMART" id="SM00382">
    <property type="entry name" value="AAA"/>
    <property type="match status" value="1"/>
</dbReference>
<dbReference type="InterPro" id="IPR036640">
    <property type="entry name" value="ABC1_TM_sf"/>
</dbReference>
<comment type="caution">
    <text evidence="12">The sequence shown here is derived from an EMBL/GenBank/DDBJ whole genome shotgun (WGS) entry which is preliminary data.</text>
</comment>
<keyword evidence="2" id="KW-0813">Transport</keyword>
<gene>
    <name evidence="12" type="ORF">XthCFBP4691_07895</name>
</gene>
<dbReference type="AlphaFoldDB" id="A0A2S6ZGJ1"/>
<dbReference type="PROSITE" id="PS00211">
    <property type="entry name" value="ABC_TRANSPORTER_1"/>
    <property type="match status" value="1"/>
</dbReference>